<accession>A0A2U1AWX5</accession>
<comment type="caution">
    <text evidence="1">The sequence shown here is derived from an EMBL/GenBank/DDBJ whole genome shotgun (WGS) entry which is preliminary data.</text>
</comment>
<evidence type="ECO:0000313" key="2">
    <source>
        <dbReference type="Proteomes" id="UP000245466"/>
    </source>
</evidence>
<protein>
    <submittedName>
        <fullName evidence="1">Uncharacterized protein</fullName>
    </submittedName>
</protein>
<gene>
    <name evidence="1" type="ORF">C8E01_106245</name>
</gene>
<dbReference type="AlphaFoldDB" id="A0A2U1AWX5"/>
<dbReference type="EMBL" id="QEKI01000006">
    <property type="protein sequence ID" value="PVY40903.1"/>
    <property type="molecule type" value="Genomic_DNA"/>
</dbReference>
<keyword evidence="2" id="KW-1185">Reference proteome</keyword>
<proteinExistence type="predicted"/>
<dbReference type="Proteomes" id="UP000245466">
    <property type="component" value="Unassembled WGS sequence"/>
</dbReference>
<evidence type="ECO:0000313" key="1">
    <source>
        <dbReference type="EMBL" id="PVY40903.1"/>
    </source>
</evidence>
<reference evidence="1 2" key="1">
    <citation type="submission" date="2018-04" db="EMBL/GenBank/DDBJ databases">
        <title>Genomic Encyclopedia of Type Strains, Phase IV (KMG-IV): sequencing the most valuable type-strain genomes for metagenomic binning, comparative biology and taxonomic classification.</title>
        <authorList>
            <person name="Goeker M."/>
        </authorList>
    </citation>
    <scope>NUCLEOTIDE SEQUENCE [LARGE SCALE GENOMIC DNA]</scope>
    <source>
        <strain evidence="1 2">DSM 100231</strain>
    </source>
</reference>
<organism evidence="1 2">
    <name type="scientific">Pontibacter virosus</name>
    <dbReference type="NCBI Taxonomy" id="1765052"/>
    <lineage>
        <taxon>Bacteria</taxon>
        <taxon>Pseudomonadati</taxon>
        <taxon>Bacteroidota</taxon>
        <taxon>Cytophagia</taxon>
        <taxon>Cytophagales</taxon>
        <taxon>Hymenobacteraceae</taxon>
        <taxon>Pontibacter</taxon>
    </lineage>
</organism>
<name>A0A2U1AWX5_9BACT</name>
<sequence>MKRLAAFIYAYLLFLNWLNIIEAISWHKRLLYSIR</sequence>